<dbReference type="AlphaFoldDB" id="A0A6J8CQR3"/>
<sequence>MAHQKVPCKTNCTGNTISIEWQRKPEQIEQINKYIVKYRAKDSRVAFAVERTSESKIQMSNLASETFYVIKIYVEDLNGDESELFNTEVRTLSSTASKLLKSAERICNGYDVFRLSPVKITNLSEGIQIREFYVNSKDEKSILLLGASGSGKSILVDAIINHVTDVSFADNFRFQITDKKKQEKEDIVCYKLRSQDGINVGFNLNIIDVPGFASRYNEIQSIYQKLLALFQSVHYISAASLVVQSFCRPTEEQRCIFNNILSIFGKDIKYIIPLITFDDGGEIKALSSLQDVEVPFEKQMTFRFNNSQLFNGKEQLEIWTGRQKTMQNLFEKLRDFIGCSVEKTREVLETRIILEQSSEDTKTLKQMVEQRENKLEENRMRKSSMAQHVKQNDKQSKNERETSKNRPTMKGQTDCKNKDADETLLKEKRALTHGLMAIYEKS</sequence>
<organism evidence="6 7">
    <name type="scientific">Mytilus coruscus</name>
    <name type="common">Sea mussel</name>
    <dbReference type="NCBI Taxonomy" id="42192"/>
    <lineage>
        <taxon>Eukaryota</taxon>
        <taxon>Metazoa</taxon>
        <taxon>Spiralia</taxon>
        <taxon>Lophotrochozoa</taxon>
        <taxon>Mollusca</taxon>
        <taxon>Bivalvia</taxon>
        <taxon>Autobranchia</taxon>
        <taxon>Pteriomorphia</taxon>
        <taxon>Mytilida</taxon>
        <taxon>Mytiloidea</taxon>
        <taxon>Mytilidae</taxon>
        <taxon>Mytilinae</taxon>
        <taxon>Mytilus</taxon>
    </lineage>
</organism>
<evidence type="ECO:0000256" key="2">
    <source>
        <dbReference type="ARBA" id="ARBA00022741"/>
    </source>
</evidence>
<dbReference type="Gene3D" id="2.60.40.10">
    <property type="entry name" value="Immunoglobulins"/>
    <property type="match status" value="1"/>
</dbReference>
<gene>
    <name evidence="6" type="ORF">MCOR_32158</name>
</gene>
<dbReference type="Pfam" id="PF00041">
    <property type="entry name" value="fn3"/>
    <property type="match status" value="1"/>
</dbReference>
<protein>
    <recommendedName>
        <fullName evidence="8">Fibronectin type-III domain-containing protein</fullName>
    </recommendedName>
</protein>
<dbReference type="PANTHER" id="PTHR32046">
    <property type="entry name" value="G DOMAIN-CONTAINING PROTEIN"/>
    <property type="match status" value="1"/>
</dbReference>
<reference evidence="6 7" key="1">
    <citation type="submission" date="2020-06" db="EMBL/GenBank/DDBJ databases">
        <authorList>
            <person name="Li R."/>
            <person name="Bekaert M."/>
        </authorList>
    </citation>
    <scope>NUCLEOTIDE SEQUENCE [LARGE SCALE GENOMIC DNA]</scope>
    <source>
        <strain evidence="7">wild</strain>
    </source>
</reference>
<dbReference type="InterPro" id="IPR006703">
    <property type="entry name" value="G_AIG1"/>
</dbReference>
<dbReference type="SUPFAM" id="SSF52540">
    <property type="entry name" value="P-loop containing nucleoside triphosphate hydrolases"/>
    <property type="match status" value="1"/>
</dbReference>
<accession>A0A6J8CQR3</accession>
<dbReference type="InterPro" id="IPR027417">
    <property type="entry name" value="P-loop_NTPase"/>
</dbReference>
<dbReference type="Pfam" id="PF04548">
    <property type="entry name" value="AIG1"/>
    <property type="match status" value="1"/>
</dbReference>
<evidence type="ECO:0000259" key="4">
    <source>
        <dbReference type="Pfam" id="PF00041"/>
    </source>
</evidence>
<dbReference type="EMBL" id="CACVKT020005768">
    <property type="protein sequence ID" value="CAC5397739.1"/>
    <property type="molecule type" value="Genomic_DNA"/>
</dbReference>
<evidence type="ECO:0000313" key="6">
    <source>
        <dbReference type="EMBL" id="CAC5397739.1"/>
    </source>
</evidence>
<dbReference type="OrthoDB" id="8954335at2759"/>
<dbReference type="Gene3D" id="3.40.50.300">
    <property type="entry name" value="P-loop containing nucleotide triphosphate hydrolases"/>
    <property type="match status" value="1"/>
</dbReference>
<feature type="domain" description="AIG1-type G" evidence="5">
    <location>
        <begin position="141"/>
        <end position="280"/>
    </location>
</feature>
<proteinExistence type="inferred from homology"/>
<dbReference type="InterPro" id="IPR003961">
    <property type="entry name" value="FN3_dom"/>
</dbReference>
<dbReference type="Proteomes" id="UP000507470">
    <property type="component" value="Unassembled WGS sequence"/>
</dbReference>
<dbReference type="PANTHER" id="PTHR32046:SF11">
    <property type="entry name" value="IMMUNE-ASSOCIATED NUCLEOTIDE-BINDING PROTEIN 10-LIKE"/>
    <property type="match status" value="1"/>
</dbReference>
<name>A0A6J8CQR3_MYTCO</name>
<evidence type="ECO:0000256" key="3">
    <source>
        <dbReference type="SAM" id="MobiDB-lite"/>
    </source>
</evidence>
<keyword evidence="7" id="KW-1185">Reference proteome</keyword>
<feature type="compositionally biased region" description="Basic and acidic residues" evidence="3">
    <location>
        <begin position="390"/>
        <end position="404"/>
    </location>
</feature>
<evidence type="ECO:0008006" key="8">
    <source>
        <dbReference type="Google" id="ProtNLM"/>
    </source>
</evidence>
<evidence type="ECO:0000259" key="5">
    <source>
        <dbReference type="Pfam" id="PF04548"/>
    </source>
</evidence>
<feature type="domain" description="Fibronectin type-III" evidence="4">
    <location>
        <begin position="10"/>
        <end position="80"/>
    </location>
</feature>
<feature type="region of interest" description="Disordered" evidence="3">
    <location>
        <begin position="370"/>
        <end position="420"/>
    </location>
</feature>
<evidence type="ECO:0000313" key="7">
    <source>
        <dbReference type="Proteomes" id="UP000507470"/>
    </source>
</evidence>
<dbReference type="CDD" id="cd00063">
    <property type="entry name" value="FN3"/>
    <property type="match status" value="1"/>
</dbReference>
<dbReference type="InterPro" id="IPR013783">
    <property type="entry name" value="Ig-like_fold"/>
</dbReference>
<feature type="compositionally biased region" description="Basic and acidic residues" evidence="3">
    <location>
        <begin position="370"/>
        <end position="380"/>
    </location>
</feature>
<evidence type="ECO:0000256" key="1">
    <source>
        <dbReference type="ARBA" id="ARBA00008535"/>
    </source>
</evidence>
<dbReference type="InterPro" id="IPR036116">
    <property type="entry name" value="FN3_sf"/>
</dbReference>
<comment type="similarity">
    <text evidence="1">Belongs to the TRAFAC class TrmE-Era-EngA-EngB-Septin-like GTPase superfamily. AIG1/Toc34/Toc159-like paraseptin GTPase family. IAN subfamily.</text>
</comment>
<dbReference type="GO" id="GO:0005525">
    <property type="term" value="F:GTP binding"/>
    <property type="evidence" value="ECO:0007669"/>
    <property type="project" value="InterPro"/>
</dbReference>
<keyword evidence="2" id="KW-0547">Nucleotide-binding</keyword>
<dbReference type="SUPFAM" id="SSF49265">
    <property type="entry name" value="Fibronectin type III"/>
    <property type="match status" value="1"/>
</dbReference>